<evidence type="ECO:0000256" key="1">
    <source>
        <dbReference type="ARBA" id="ARBA00001274"/>
    </source>
</evidence>
<dbReference type="SUPFAM" id="SSF53686">
    <property type="entry name" value="Tryptophan synthase beta subunit-like PLP-dependent enzymes"/>
    <property type="match status" value="1"/>
</dbReference>
<dbReference type="PANTHER" id="PTHR48078">
    <property type="entry name" value="THREONINE DEHYDRATASE, MITOCHONDRIAL-RELATED"/>
    <property type="match status" value="1"/>
</dbReference>
<dbReference type="InterPro" id="IPR036052">
    <property type="entry name" value="TrpB-like_PALP_sf"/>
</dbReference>
<feature type="region of interest" description="Disordered" evidence="12">
    <location>
        <begin position="611"/>
        <end position="676"/>
    </location>
</feature>
<sequence>MERATKRQRTAQVTEPDAIIQNRWKQDSNPHSIRADSLPDLSHPDYLKMILTANVYDVANETPLQHAHNLSNKFKNKILLKREDLQPVFSFKLRGAYNRMQQLTDSEKEAGVVACSAGNHAQGVALAAQTMGIKATIVMPLATPPIKVKNVKRMGAKVVLHGNDFDEAKAECARLTTLHKLTNIPPYDDPYVIAGQGTIAVEILRQVPRHQDVDAIFICCGGGGLTAGIASYIKRVSPHIKIIGVETFDSDAMTKSIIAGKRVQLDEVGLFADGAAVRLVGEETFRICKDLVDEMVLVSTDEICAAIKDIFEDTRSIVEPAGALGIAGMKRYIQDKGVQGKTLIGICSGANMNFDRLRFVADRADFGEQTEALITVSIPERPGSFMELYHTIHPHNVTQFMYRYANPEKATVIMSIKVEDRVNELEVIFANLEAKGFPALDASNNEMAKAHGRFFVGGQIDVPHERVFRFTFPERPGALHHFLTSLNGTTAAQQLSCSLFHYRNYGGDVGKVFVGIQVPPNATKVFDEFMEKLKYPYVEETGNAVYHQIQMKPKSAPVTTSTPKTKTGSRRPKPAQTIIGRNLGGRKKHAVEADIQRGRLISAAAKERREKMRELAKAKEAKDLKDVPKASKRNANNDNSDHTDASDSNEEDDGDDAGSVTKSSSSHPTAPIDGPSLTELQKILAKPKTKGGQGKKGKVFASQTDMLSLINDINSFEEVKIVQKLVKRKAVNEVLDAREARGKAKDKEKRRVLEEKKKEILESQKRKKSDRHKTVEQAEPDGNGGALKKKKTVHFA</sequence>
<evidence type="ECO:0000259" key="13">
    <source>
        <dbReference type="PROSITE" id="PS51672"/>
    </source>
</evidence>
<evidence type="ECO:0000256" key="2">
    <source>
        <dbReference type="ARBA" id="ARBA00001933"/>
    </source>
</evidence>
<keyword evidence="9 11" id="KW-0456">Lyase</keyword>
<feature type="domain" description="ACT-like" evidence="13">
    <location>
        <begin position="372"/>
        <end position="444"/>
    </location>
</feature>
<dbReference type="Pfam" id="PF00291">
    <property type="entry name" value="PALP"/>
    <property type="match status" value="1"/>
</dbReference>
<evidence type="ECO:0000256" key="10">
    <source>
        <dbReference type="ARBA" id="ARBA00023304"/>
    </source>
</evidence>
<proteinExistence type="inferred from homology"/>
<dbReference type="SUPFAM" id="SSF55021">
    <property type="entry name" value="ACT-like"/>
    <property type="match status" value="2"/>
</dbReference>
<dbReference type="InterPro" id="IPR005787">
    <property type="entry name" value="Thr_deHydtase_biosynth"/>
</dbReference>
<feature type="region of interest" description="Disordered" evidence="12">
    <location>
        <begin position="737"/>
        <end position="796"/>
    </location>
</feature>
<dbReference type="PANTHER" id="PTHR48078:SF11">
    <property type="entry name" value="THREONINE DEHYDRATASE, MITOCHONDRIAL"/>
    <property type="match status" value="1"/>
</dbReference>
<keyword evidence="15" id="KW-1185">Reference proteome</keyword>
<gene>
    <name evidence="14" type="ORF">HK100_009420</name>
</gene>
<evidence type="ECO:0000256" key="12">
    <source>
        <dbReference type="SAM" id="MobiDB-lite"/>
    </source>
</evidence>
<dbReference type="CDD" id="cd01562">
    <property type="entry name" value="Thr-dehyd"/>
    <property type="match status" value="1"/>
</dbReference>
<keyword evidence="7" id="KW-0677">Repeat</keyword>
<dbReference type="AlphaFoldDB" id="A0AAD5T4E3"/>
<comment type="catalytic activity">
    <reaction evidence="1 11">
        <text>L-threonine = 2-oxobutanoate + NH4(+)</text>
        <dbReference type="Rhea" id="RHEA:22108"/>
        <dbReference type="ChEBI" id="CHEBI:16763"/>
        <dbReference type="ChEBI" id="CHEBI:28938"/>
        <dbReference type="ChEBI" id="CHEBI:57926"/>
        <dbReference type="EC" id="4.3.1.19"/>
    </reaction>
</comment>
<name>A0AAD5T4E3_9FUNG</name>
<dbReference type="FunFam" id="3.40.50.1100:FF:000008">
    <property type="entry name" value="L-threonine dehydratase"/>
    <property type="match status" value="1"/>
</dbReference>
<dbReference type="PROSITE" id="PS00165">
    <property type="entry name" value="DEHYDRATASE_SER_THR"/>
    <property type="match status" value="1"/>
</dbReference>
<feature type="domain" description="ACT-like" evidence="13">
    <location>
        <begin position="466"/>
        <end position="550"/>
    </location>
</feature>
<dbReference type="NCBIfam" id="TIGR01124">
    <property type="entry name" value="ilvA_2Cterm"/>
    <property type="match status" value="1"/>
</dbReference>
<evidence type="ECO:0000256" key="4">
    <source>
        <dbReference type="ARBA" id="ARBA00010869"/>
    </source>
</evidence>
<feature type="compositionally biased region" description="Acidic residues" evidence="12">
    <location>
        <begin position="647"/>
        <end position="656"/>
    </location>
</feature>
<dbReference type="GO" id="GO:0030170">
    <property type="term" value="F:pyridoxal phosphate binding"/>
    <property type="evidence" value="ECO:0007669"/>
    <property type="project" value="InterPro"/>
</dbReference>
<feature type="compositionally biased region" description="Basic and acidic residues" evidence="12">
    <location>
        <begin position="611"/>
        <end position="629"/>
    </location>
</feature>
<dbReference type="GO" id="GO:0006565">
    <property type="term" value="P:L-serine catabolic process"/>
    <property type="evidence" value="ECO:0007669"/>
    <property type="project" value="TreeGrafter"/>
</dbReference>
<dbReference type="GO" id="GO:0003941">
    <property type="term" value="F:L-serine ammonia-lyase activity"/>
    <property type="evidence" value="ECO:0007669"/>
    <property type="project" value="TreeGrafter"/>
</dbReference>
<feature type="compositionally biased region" description="Basic and acidic residues" evidence="12">
    <location>
        <begin position="737"/>
        <end position="764"/>
    </location>
</feature>
<dbReference type="GO" id="GO:0006567">
    <property type="term" value="P:L-threonine catabolic process"/>
    <property type="evidence" value="ECO:0007669"/>
    <property type="project" value="TreeGrafter"/>
</dbReference>
<evidence type="ECO:0000256" key="3">
    <source>
        <dbReference type="ARBA" id="ARBA00004810"/>
    </source>
</evidence>
<keyword evidence="6 11" id="KW-0412">Isoleucine biosynthesis</keyword>
<evidence type="ECO:0000256" key="9">
    <source>
        <dbReference type="ARBA" id="ARBA00023239"/>
    </source>
</evidence>
<dbReference type="Pfam" id="PF00585">
    <property type="entry name" value="Thr_dehydrat_C"/>
    <property type="match status" value="2"/>
</dbReference>
<keyword evidence="5 11" id="KW-0028">Amino-acid biosynthesis</keyword>
<comment type="pathway">
    <text evidence="3 11">Amino-acid biosynthesis; L-isoleucine biosynthesis; 2-oxobutanoate from L-threonine: step 1/1.</text>
</comment>
<keyword evidence="8 11" id="KW-0663">Pyridoxal phosphate</keyword>
<dbReference type="NCBIfam" id="NF006674">
    <property type="entry name" value="PRK09224.1"/>
    <property type="match status" value="1"/>
</dbReference>
<feature type="compositionally biased region" description="Polar residues" evidence="12">
    <location>
        <begin position="557"/>
        <end position="566"/>
    </location>
</feature>
<dbReference type="InterPro" id="IPR038110">
    <property type="entry name" value="TD_ACT-like_sf"/>
</dbReference>
<evidence type="ECO:0000256" key="8">
    <source>
        <dbReference type="ARBA" id="ARBA00022898"/>
    </source>
</evidence>
<dbReference type="FunFam" id="3.40.50.1100:FF:000005">
    <property type="entry name" value="Threonine dehydratase catabolic"/>
    <property type="match status" value="1"/>
</dbReference>
<dbReference type="InterPro" id="IPR000634">
    <property type="entry name" value="Ser/Thr_deHydtase_PyrdxlP-BS"/>
</dbReference>
<feature type="compositionally biased region" description="Basic residues" evidence="12">
    <location>
        <begin position="787"/>
        <end position="796"/>
    </location>
</feature>
<dbReference type="Gene3D" id="3.40.50.1100">
    <property type="match status" value="2"/>
</dbReference>
<evidence type="ECO:0000313" key="15">
    <source>
        <dbReference type="Proteomes" id="UP001211907"/>
    </source>
</evidence>
<reference evidence="14" key="1">
    <citation type="submission" date="2020-05" db="EMBL/GenBank/DDBJ databases">
        <title>Phylogenomic resolution of chytrid fungi.</title>
        <authorList>
            <person name="Stajich J.E."/>
            <person name="Amses K."/>
            <person name="Simmons R."/>
            <person name="Seto K."/>
            <person name="Myers J."/>
            <person name="Bonds A."/>
            <person name="Quandt C.A."/>
            <person name="Barry K."/>
            <person name="Liu P."/>
            <person name="Grigoriev I."/>
            <person name="Longcore J.E."/>
            <person name="James T.Y."/>
        </authorList>
    </citation>
    <scope>NUCLEOTIDE SEQUENCE</scope>
    <source>
        <strain evidence="14">JEL0513</strain>
    </source>
</reference>
<dbReference type="InterPro" id="IPR045865">
    <property type="entry name" value="ACT-like_dom_sf"/>
</dbReference>
<dbReference type="EMBL" id="JADGJH010000483">
    <property type="protein sequence ID" value="KAJ3128025.1"/>
    <property type="molecule type" value="Genomic_DNA"/>
</dbReference>
<dbReference type="Proteomes" id="UP001211907">
    <property type="component" value="Unassembled WGS sequence"/>
</dbReference>
<evidence type="ECO:0000256" key="6">
    <source>
        <dbReference type="ARBA" id="ARBA00022624"/>
    </source>
</evidence>
<dbReference type="CDD" id="cd04907">
    <property type="entry name" value="ACT_ThrD-I_2"/>
    <property type="match status" value="1"/>
</dbReference>
<dbReference type="EC" id="4.3.1.19" evidence="11"/>
<feature type="region of interest" description="Disordered" evidence="12">
    <location>
        <begin position="551"/>
        <end position="591"/>
    </location>
</feature>
<accession>A0AAD5T4E3</accession>
<evidence type="ECO:0000256" key="7">
    <source>
        <dbReference type="ARBA" id="ARBA00022737"/>
    </source>
</evidence>
<comment type="similarity">
    <text evidence="4 11">Belongs to the serine/threonine dehydratase family.</text>
</comment>
<dbReference type="InterPro" id="IPR001721">
    <property type="entry name" value="TD_ACT-like"/>
</dbReference>
<comment type="caution">
    <text evidence="14">The sequence shown here is derived from an EMBL/GenBank/DDBJ whole genome shotgun (WGS) entry which is preliminary data.</text>
</comment>
<organism evidence="14 15">
    <name type="scientific">Physocladia obscura</name>
    <dbReference type="NCBI Taxonomy" id="109957"/>
    <lineage>
        <taxon>Eukaryota</taxon>
        <taxon>Fungi</taxon>
        <taxon>Fungi incertae sedis</taxon>
        <taxon>Chytridiomycota</taxon>
        <taxon>Chytridiomycota incertae sedis</taxon>
        <taxon>Chytridiomycetes</taxon>
        <taxon>Chytridiales</taxon>
        <taxon>Chytriomycetaceae</taxon>
        <taxon>Physocladia</taxon>
    </lineage>
</organism>
<evidence type="ECO:0000256" key="11">
    <source>
        <dbReference type="RuleBase" id="RU362012"/>
    </source>
</evidence>
<comment type="cofactor">
    <cofactor evidence="2 11">
        <name>pyridoxal 5'-phosphate</name>
        <dbReference type="ChEBI" id="CHEBI:597326"/>
    </cofactor>
</comment>
<keyword evidence="10 11" id="KW-0100">Branched-chain amino acid biosynthesis</keyword>
<dbReference type="GO" id="GO:0004794">
    <property type="term" value="F:threonine deaminase activity"/>
    <property type="evidence" value="ECO:0007669"/>
    <property type="project" value="UniProtKB-UniRule"/>
</dbReference>
<dbReference type="InterPro" id="IPR050147">
    <property type="entry name" value="Ser/Thr_Dehydratase"/>
</dbReference>
<dbReference type="InterPro" id="IPR001926">
    <property type="entry name" value="TrpB-like_PALP"/>
</dbReference>
<protein>
    <recommendedName>
        <fullName evidence="11">Threonine dehydratase</fullName>
        <ecNumber evidence="11">4.3.1.19</ecNumber>
    </recommendedName>
    <alternativeName>
        <fullName evidence="11">Threonine deaminase</fullName>
    </alternativeName>
</protein>
<dbReference type="GO" id="GO:0009097">
    <property type="term" value="P:isoleucine biosynthetic process"/>
    <property type="evidence" value="ECO:0007669"/>
    <property type="project" value="UniProtKB-UniRule"/>
</dbReference>
<dbReference type="PROSITE" id="PS51672">
    <property type="entry name" value="ACT_LIKE"/>
    <property type="match status" value="2"/>
</dbReference>
<dbReference type="Gene3D" id="3.40.1020.10">
    <property type="entry name" value="Biosynthetic Threonine Deaminase, Domain 3"/>
    <property type="match status" value="1"/>
</dbReference>
<evidence type="ECO:0000313" key="14">
    <source>
        <dbReference type="EMBL" id="KAJ3128025.1"/>
    </source>
</evidence>
<evidence type="ECO:0000256" key="5">
    <source>
        <dbReference type="ARBA" id="ARBA00022605"/>
    </source>
</evidence>